<proteinExistence type="predicted"/>
<dbReference type="Proteomes" id="UP001385951">
    <property type="component" value="Unassembled WGS sequence"/>
</dbReference>
<evidence type="ECO:0000256" key="1">
    <source>
        <dbReference type="SAM" id="MobiDB-lite"/>
    </source>
</evidence>
<evidence type="ECO:0000313" key="3">
    <source>
        <dbReference type="Proteomes" id="UP001385951"/>
    </source>
</evidence>
<evidence type="ECO:0000313" key="2">
    <source>
        <dbReference type="EMBL" id="KAK7690338.1"/>
    </source>
</evidence>
<feature type="region of interest" description="Disordered" evidence="1">
    <location>
        <begin position="49"/>
        <end position="82"/>
    </location>
</feature>
<evidence type="ECO:0008006" key="4">
    <source>
        <dbReference type="Google" id="ProtNLM"/>
    </source>
</evidence>
<comment type="caution">
    <text evidence="2">The sequence shown here is derived from an EMBL/GenBank/DDBJ whole genome shotgun (WGS) entry which is preliminary data.</text>
</comment>
<feature type="compositionally biased region" description="Polar residues" evidence="1">
    <location>
        <begin position="49"/>
        <end position="64"/>
    </location>
</feature>
<accession>A0AAW0G9K9</accession>
<gene>
    <name evidence="2" type="ORF">QCA50_006995</name>
</gene>
<dbReference type="AlphaFoldDB" id="A0AAW0G9K9"/>
<name>A0AAW0G9K9_9APHY</name>
<sequence length="164" mass="18133">MSDTSVSPDLTKLSVPQLRAICREKKLTGYSKLPKAGLLQILNSVTSTATQLSDAKAASTTGRPTDSKGKGKAKPRPNLEKDVPNELLSTDAQIYPAQSDTRYNAAQQSVNTSASVTWYTLHIYPQAANSIFYHDCRHYEPREYSFRNAIVICYSSQLFSALRV</sequence>
<keyword evidence="3" id="KW-1185">Reference proteome</keyword>
<protein>
    <recommendedName>
        <fullName evidence="4">Rho termination factor N-terminal domain-containing protein</fullName>
    </recommendedName>
</protein>
<reference evidence="2 3" key="1">
    <citation type="submission" date="2022-09" db="EMBL/GenBank/DDBJ databases">
        <authorList>
            <person name="Palmer J.M."/>
        </authorList>
    </citation>
    <scope>NUCLEOTIDE SEQUENCE [LARGE SCALE GENOMIC DNA]</scope>
    <source>
        <strain evidence="2 3">DSM 7382</strain>
    </source>
</reference>
<dbReference type="EMBL" id="JASBNA010000007">
    <property type="protein sequence ID" value="KAK7690338.1"/>
    <property type="molecule type" value="Genomic_DNA"/>
</dbReference>
<organism evidence="2 3">
    <name type="scientific">Cerrena zonata</name>
    <dbReference type="NCBI Taxonomy" id="2478898"/>
    <lineage>
        <taxon>Eukaryota</taxon>
        <taxon>Fungi</taxon>
        <taxon>Dikarya</taxon>
        <taxon>Basidiomycota</taxon>
        <taxon>Agaricomycotina</taxon>
        <taxon>Agaricomycetes</taxon>
        <taxon>Polyporales</taxon>
        <taxon>Cerrenaceae</taxon>
        <taxon>Cerrena</taxon>
    </lineage>
</organism>